<dbReference type="KEGG" id="afg:AFULGI_00020990"/>
<keyword evidence="2" id="KW-0813">Transport</keyword>
<sequence length="295" mass="30664">MHIPDGYLDLSIAGLFYILSIAVLGYSIYRLRGQKLTSLFGIVAAAIFAAQMLNWPIPGGTSAHFVGGALAGILLGPYAGALAMAVVLTIQCLVFADGGITALGANVWNMAIVNVFVGYYVYRAIERFNRSAAAFIAGWIGITLAAIFAGIEIGISTSFGYGLKVTLPVMGTWHALLGLVEGTITAGVVSYIAAARPDVIEQKAAPGKLALAVIAAMIAVSPLFAYAAELVGYSEPLENAAAMLGLEENPIYEGLLPDYTLPGLDPYAGTLIAGIVGTVIVLALGFALTRYARTA</sequence>
<dbReference type="GeneID" id="24795587"/>
<feature type="transmembrane region" description="Helical" evidence="7">
    <location>
        <begin position="35"/>
        <end position="53"/>
    </location>
</feature>
<dbReference type="GO" id="GO:0000041">
    <property type="term" value="P:transition metal ion transport"/>
    <property type="evidence" value="ECO:0007669"/>
    <property type="project" value="InterPro"/>
</dbReference>
<feature type="transmembrane region" description="Helical" evidence="7">
    <location>
        <begin position="207"/>
        <end position="228"/>
    </location>
</feature>
<dbReference type="Gene3D" id="1.10.1760.20">
    <property type="match status" value="1"/>
</dbReference>
<dbReference type="Pfam" id="PF13190">
    <property type="entry name" value="PDGLE"/>
    <property type="match status" value="1"/>
</dbReference>
<dbReference type="Pfam" id="PF01891">
    <property type="entry name" value="CbiM"/>
    <property type="match status" value="1"/>
</dbReference>
<dbReference type="InterPro" id="IPR002751">
    <property type="entry name" value="CbiM/NikMN"/>
</dbReference>
<evidence type="ECO:0000256" key="4">
    <source>
        <dbReference type="ARBA" id="ARBA00022692"/>
    </source>
</evidence>
<dbReference type="SMR" id="A0A075WMR1"/>
<keyword evidence="3" id="KW-1003">Cell membrane</keyword>
<evidence type="ECO:0000256" key="1">
    <source>
        <dbReference type="ARBA" id="ARBA00004651"/>
    </source>
</evidence>
<comment type="subcellular location">
    <subcellularLocation>
        <location evidence="1">Cell membrane</location>
        <topology evidence="1">Multi-pass membrane protein</topology>
    </subcellularLocation>
</comment>
<dbReference type="HOGENOM" id="CLU_052508_0_0_2"/>
<dbReference type="PANTHER" id="PTHR34229">
    <property type="entry name" value="METAL TRANSPORT PROTEIN HI_1621-RELATED"/>
    <property type="match status" value="1"/>
</dbReference>
<dbReference type="AlphaFoldDB" id="A0A075WMR1"/>
<accession>A0A075WMR1</accession>
<evidence type="ECO:0000256" key="2">
    <source>
        <dbReference type="ARBA" id="ARBA00022448"/>
    </source>
</evidence>
<feature type="transmembrane region" description="Helical" evidence="7">
    <location>
        <begin position="267"/>
        <end position="288"/>
    </location>
</feature>
<dbReference type="RefSeq" id="WP_048064472.1">
    <property type="nucleotide sequence ID" value="NZ_CP006577.1"/>
</dbReference>
<evidence type="ECO:0000259" key="8">
    <source>
        <dbReference type="Pfam" id="PF13190"/>
    </source>
</evidence>
<feature type="transmembrane region" description="Helical" evidence="7">
    <location>
        <begin position="7"/>
        <end position="29"/>
    </location>
</feature>
<feature type="transmembrane region" description="Helical" evidence="7">
    <location>
        <begin position="65"/>
        <end position="96"/>
    </location>
</feature>
<organism evidence="9 10">
    <name type="scientific">Archaeoglobus fulgidus DSM 8774</name>
    <dbReference type="NCBI Taxonomy" id="1344584"/>
    <lineage>
        <taxon>Archaea</taxon>
        <taxon>Methanobacteriati</taxon>
        <taxon>Methanobacteriota</taxon>
        <taxon>Archaeoglobi</taxon>
        <taxon>Archaeoglobales</taxon>
        <taxon>Archaeoglobaceae</taxon>
        <taxon>Archaeoglobus</taxon>
    </lineage>
</organism>
<evidence type="ECO:0000256" key="7">
    <source>
        <dbReference type="SAM" id="Phobius"/>
    </source>
</evidence>
<feature type="transmembrane region" description="Helical" evidence="7">
    <location>
        <begin position="175"/>
        <end position="195"/>
    </location>
</feature>
<dbReference type="PANTHER" id="PTHR34229:SF1">
    <property type="entry name" value="METAL TRANSPORT PROTEIN HI_1621-RELATED"/>
    <property type="match status" value="1"/>
</dbReference>
<evidence type="ECO:0000256" key="6">
    <source>
        <dbReference type="ARBA" id="ARBA00023136"/>
    </source>
</evidence>
<dbReference type="GO" id="GO:0005886">
    <property type="term" value="C:plasma membrane"/>
    <property type="evidence" value="ECO:0007669"/>
    <property type="project" value="UniProtKB-SubCell"/>
</dbReference>
<protein>
    <submittedName>
        <fullName evidence="9">ABC-type Co2+ transport system, permease component</fullName>
    </submittedName>
</protein>
<gene>
    <name evidence="9" type="ORF">AFULGI_00020990</name>
</gene>
<dbReference type="Proteomes" id="UP000028501">
    <property type="component" value="Chromosome"/>
</dbReference>
<evidence type="ECO:0000313" key="10">
    <source>
        <dbReference type="Proteomes" id="UP000028501"/>
    </source>
</evidence>
<name>A0A075WMR1_ARCFL</name>
<feature type="transmembrane region" description="Helical" evidence="7">
    <location>
        <begin position="102"/>
        <end position="122"/>
    </location>
</feature>
<feature type="domain" description="PDGLE" evidence="8">
    <location>
        <begin position="246"/>
        <end position="291"/>
    </location>
</feature>
<keyword evidence="4 7" id="KW-0812">Transmembrane</keyword>
<dbReference type="InterPro" id="IPR025937">
    <property type="entry name" value="PDGLE_dom"/>
</dbReference>
<feature type="transmembrane region" description="Helical" evidence="7">
    <location>
        <begin position="134"/>
        <end position="155"/>
    </location>
</feature>
<evidence type="ECO:0000256" key="5">
    <source>
        <dbReference type="ARBA" id="ARBA00022989"/>
    </source>
</evidence>
<dbReference type="EMBL" id="CP006577">
    <property type="protein sequence ID" value="AIG98843.1"/>
    <property type="molecule type" value="Genomic_DNA"/>
</dbReference>
<keyword evidence="5 7" id="KW-1133">Transmembrane helix</keyword>
<keyword evidence="6 7" id="KW-0472">Membrane</keyword>
<proteinExistence type="predicted"/>
<evidence type="ECO:0000313" key="9">
    <source>
        <dbReference type="EMBL" id="AIG98843.1"/>
    </source>
</evidence>
<reference evidence="9 10" key="1">
    <citation type="submission" date="2013-07" db="EMBL/GenBank/DDBJ databases">
        <title>Genome of Archaeoglobus fulgidus.</title>
        <authorList>
            <person name="Fiebig A."/>
            <person name="Birkeland N.-K."/>
        </authorList>
    </citation>
    <scope>NUCLEOTIDE SEQUENCE [LARGE SCALE GENOMIC DNA]</scope>
    <source>
        <strain evidence="9 10">DSM 8774</strain>
    </source>
</reference>
<evidence type="ECO:0000256" key="3">
    <source>
        <dbReference type="ARBA" id="ARBA00022475"/>
    </source>
</evidence>